<dbReference type="CDD" id="cd07750">
    <property type="entry name" value="PolyPPase_VTC_like"/>
    <property type="match status" value="1"/>
</dbReference>
<dbReference type="InterPro" id="IPR018966">
    <property type="entry name" value="VTC_domain"/>
</dbReference>
<dbReference type="Gene3D" id="3.20.100.30">
    <property type="entry name" value="VTC, catalytic tunnel domain"/>
    <property type="match status" value="1"/>
</dbReference>
<evidence type="ECO:0000256" key="1">
    <source>
        <dbReference type="SAM" id="MobiDB-lite"/>
    </source>
</evidence>
<proteinExistence type="predicted"/>
<dbReference type="AlphaFoldDB" id="A0A9W6FPR5"/>
<feature type="compositionally biased region" description="Basic and acidic residues" evidence="1">
    <location>
        <begin position="269"/>
        <end position="279"/>
    </location>
</feature>
<accession>A0A9W6FPR5</accession>
<dbReference type="InterPro" id="IPR042267">
    <property type="entry name" value="VTC_sf"/>
</dbReference>
<name>A0A9W6FPR5_9MICO</name>
<dbReference type="Proteomes" id="UP001144396">
    <property type="component" value="Unassembled WGS sequence"/>
</dbReference>
<evidence type="ECO:0000313" key="3">
    <source>
        <dbReference type="EMBL" id="GLI27796.1"/>
    </source>
</evidence>
<dbReference type="GO" id="GO:0006799">
    <property type="term" value="P:polyphosphate biosynthetic process"/>
    <property type="evidence" value="ECO:0007669"/>
    <property type="project" value="UniProtKB-ARBA"/>
</dbReference>
<dbReference type="InterPro" id="IPR033469">
    <property type="entry name" value="CYTH-like_dom_sf"/>
</dbReference>
<keyword evidence="4" id="KW-1185">Reference proteome</keyword>
<evidence type="ECO:0000313" key="4">
    <source>
        <dbReference type="Proteomes" id="UP001144396"/>
    </source>
</evidence>
<feature type="region of interest" description="Disordered" evidence="1">
    <location>
        <begin position="266"/>
        <end position="287"/>
    </location>
</feature>
<reference evidence="3" key="1">
    <citation type="submission" date="2022-12" db="EMBL/GenBank/DDBJ databases">
        <title>Reference genome sequencing for broad-spectrum identification of bacterial and archaeal isolates by mass spectrometry.</title>
        <authorList>
            <person name="Sekiguchi Y."/>
            <person name="Tourlousse D.M."/>
        </authorList>
    </citation>
    <scope>NUCLEOTIDE SEQUENCE</scope>
    <source>
        <strain evidence="3">14</strain>
    </source>
</reference>
<dbReference type="SUPFAM" id="SSF55154">
    <property type="entry name" value="CYTH-like phosphatases"/>
    <property type="match status" value="1"/>
</dbReference>
<comment type="caution">
    <text evidence="3">The sequence shown here is derived from an EMBL/GenBank/DDBJ whole genome shotgun (WGS) entry which is preliminary data.</text>
</comment>
<evidence type="ECO:0000259" key="2">
    <source>
        <dbReference type="Pfam" id="PF09359"/>
    </source>
</evidence>
<sequence>MTAVETRPLATGALALRPISLDELNAAAALQRRVDRKYALRREELGDVLAGLDRDARVLEIDGERRSRYESVYFDTPDLTSYLLAARGRRRRFKVRTRSYVDVGTSFLEVKTRAGRSVTVKERIAYDGADAAELTPEGAAYAASVFAEVGIDAPGRPLEPVLTTAYRRTTLLLADGASRATIDVDLAWIDHGDHEHFGRRLELPDLVIVETKSVGGAGELDRLLWANGHRPASISKFGTGLAALRPGLPHNKWSRVLRRHFDPGAIRPTDARTGVHDTTHAPTRRTR</sequence>
<protein>
    <submittedName>
        <fullName evidence="3">VTC domain-containing protein</fullName>
    </submittedName>
</protein>
<dbReference type="Pfam" id="PF09359">
    <property type="entry name" value="VTC"/>
    <property type="match status" value="1"/>
</dbReference>
<gene>
    <name evidence="3" type="ORF">ARHIZOSPH14_20380</name>
</gene>
<dbReference type="RefSeq" id="WP_281884631.1">
    <property type="nucleotide sequence ID" value="NZ_BSDP01000001.1"/>
</dbReference>
<feature type="domain" description="VTC" evidence="2">
    <location>
        <begin position="33"/>
        <end position="244"/>
    </location>
</feature>
<organism evidence="3 4">
    <name type="scientific">Agromyces rhizosphaerae</name>
    <dbReference type="NCBI Taxonomy" id="88374"/>
    <lineage>
        <taxon>Bacteria</taxon>
        <taxon>Bacillati</taxon>
        <taxon>Actinomycetota</taxon>
        <taxon>Actinomycetes</taxon>
        <taxon>Micrococcales</taxon>
        <taxon>Microbacteriaceae</taxon>
        <taxon>Agromyces</taxon>
    </lineage>
</organism>
<dbReference type="EMBL" id="BSDP01000001">
    <property type="protein sequence ID" value="GLI27796.1"/>
    <property type="molecule type" value="Genomic_DNA"/>
</dbReference>